<dbReference type="InterPro" id="IPR036278">
    <property type="entry name" value="Sialidase_sf"/>
</dbReference>
<evidence type="ECO:0000313" key="3">
    <source>
        <dbReference type="Proteomes" id="UP000295388"/>
    </source>
</evidence>
<dbReference type="CDD" id="cd15482">
    <property type="entry name" value="Sialidase_non-viral"/>
    <property type="match status" value="1"/>
</dbReference>
<proteinExistence type="predicted"/>
<reference evidence="2 3" key="1">
    <citation type="submission" date="2019-03" db="EMBL/GenBank/DDBJ databases">
        <title>Genomic Encyclopedia of Type Strains, Phase III (KMG-III): the genomes of soil and plant-associated and newly described type strains.</title>
        <authorList>
            <person name="Whitman W."/>
        </authorList>
    </citation>
    <scope>NUCLEOTIDE SEQUENCE [LARGE SCALE GENOMIC DNA]</scope>
    <source>
        <strain evidence="2 3">VKM Ac-2527</strain>
    </source>
</reference>
<evidence type="ECO:0008006" key="4">
    <source>
        <dbReference type="Google" id="ProtNLM"/>
    </source>
</evidence>
<dbReference type="Gene3D" id="2.120.10.10">
    <property type="match status" value="2"/>
</dbReference>
<dbReference type="Proteomes" id="UP000295388">
    <property type="component" value="Unassembled WGS sequence"/>
</dbReference>
<dbReference type="AlphaFoldDB" id="A0A4R6JJS9"/>
<feature type="signal peptide" evidence="1">
    <location>
        <begin position="1"/>
        <end position="23"/>
    </location>
</feature>
<name>A0A4R6JJS9_9ACTN</name>
<dbReference type="InterPro" id="IPR015943">
    <property type="entry name" value="WD40/YVTN_repeat-like_dom_sf"/>
</dbReference>
<dbReference type="EMBL" id="SNWQ01000025">
    <property type="protein sequence ID" value="TDO34825.1"/>
    <property type="molecule type" value="Genomic_DNA"/>
</dbReference>
<feature type="chain" id="PRO_5020478957" description="BNR repeat protein" evidence="1">
    <location>
        <begin position="24"/>
        <end position="493"/>
    </location>
</feature>
<dbReference type="Gene3D" id="2.130.10.10">
    <property type="entry name" value="YVTN repeat-like/Quinoprotein amine dehydrogenase"/>
    <property type="match status" value="1"/>
</dbReference>
<keyword evidence="3" id="KW-1185">Reference proteome</keyword>
<evidence type="ECO:0000313" key="2">
    <source>
        <dbReference type="EMBL" id="TDO34825.1"/>
    </source>
</evidence>
<dbReference type="RefSeq" id="WP_133804735.1">
    <property type="nucleotide sequence ID" value="NZ_SNWQ01000025.1"/>
</dbReference>
<dbReference type="OrthoDB" id="41724at2"/>
<accession>A0A4R6JJS9</accession>
<dbReference type="SUPFAM" id="SSF50939">
    <property type="entry name" value="Sialidases"/>
    <property type="match status" value="1"/>
</dbReference>
<protein>
    <recommendedName>
        <fullName evidence="4">BNR repeat protein</fullName>
    </recommendedName>
</protein>
<gene>
    <name evidence="2" type="ORF">EV643_12582</name>
</gene>
<comment type="caution">
    <text evidence="2">The sequence shown here is derived from an EMBL/GenBank/DDBJ whole genome shotgun (WGS) entry which is preliminary data.</text>
</comment>
<organism evidence="2 3">
    <name type="scientific">Kribbella caucasensis</name>
    <dbReference type="NCBI Taxonomy" id="2512215"/>
    <lineage>
        <taxon>Bacteria</taxon>
        <taxon>Bacillati</taxon>
        <taxon>Actinomycetota</taxon>
        <taxon>Actinomycetes</taxon>
        <taxon>Propionibacteriales</taxon>
        <taxon>Kribbellaceae</taxon>
        <taxon>Kribbella</taxon>
    </lineage>
</organism>
<sequence>MHRIRFVAIGSSLLLCTAGLAVANPLVTTSSIQVSDVSPFASCTADNVAGQVGTNFPNSEVEPWVDVNPTNPDNVVGLWQQDRWSNGGARGLVAGVTMNGGTSWTKVVLPQVSACSGNPNFARATDPWVSFSPNGHLYAMSLSLSADLRRSAMLVSKSTDGGLTWGGPTTLIDETSDFSLNDKNSLTADPTDANFVYAVWDRSRHPGLEHPDFNALHAFSFRSDIMFARTTDGGATWEPARAIFRPKANLFTIGNQIAVLPDGTLVNVFTLFKGSGVQPSNQIFVAVIRSTDKGVTWSSPIIIDKHFVAPVADPDTGQPHRTGDILPDIAVDMTSGDVYVAWQDRRFTGRAAVALSRSTDGGRTWSTPIKASRTPSLGNLNDQAFTPSVHVADDGTVGVSYYDFRNNAAGGGTDTDHWLAHCDATEDCSSASSWDEETRVTAASFNSRLAPVARGFFLGDYVGLDNIGNTFTPLYTETRAADPANEHYAEVGP</sequence>
<keyword evidence="1" id="KW-0732">Signal</keyword>
<evidence type="ECO:0000256" key="1">
    <source>
        <dbReference type="SAM" id="SignalP"/>
    </source>
</evidence>